<sequence>MTVPPAGDRPSSGPRPGDGGVAPATTGPGPMPSTAGSVPGPAPAGPPTFDPAGAVAAPIGRDTDALVEPVAAAVLACAAVSRLSAGPFGTVGTYLPGRRVAGVQITDTEVTVRVVSYPVPLRSLETQVRGAVSALVPGVPVHLGVDDIDTGEPDPARP</sequence>
<protein>
    <recommendedName>
        <fullName evidence="4">Asp23/Gls24 family envelope stress response protein</fullName>
    </recommendedName>
</protein>
<proteinExistence type="predicted"/>
<feature type="compositionally biased region" description="Pro residues" evidence="1">
    <location>
        <begin position="40"/>
        <end position="49"/>
    </location>
</feature>
<organism evidence="2 3">
    <name type="scientific">Actinomycetospora atypica</name>
    <dbReference type="NCBI Taxonomy" id="1290095"/>
    <lineage>
        <taxon>Bacteria</taxon>
        <taxon>Bacillati</taxon>
        <taxon>Actinomycetota</taxon>
        <taxon>Actinomycetes</taxon>
        <taxon>Pseudonocardiales</taxon>
        <taxon>Pseudonocardiaceae</taxon>
        <taxon>Actinomycetospora</taxon>
    </lineage>
</organism>
<reference evidence="3" key="1">
    <citation type="journal article" date="2019" name="Int. J. Syst. Evol. Microbiol.">
        <title>The Global Catalogue of Microorganisms (GCM) 10K type strain sequencing project: providing services to taxonomists for standard genome sequencing and annotation.</title>
        <authorList>
            <consortium name="The Broad Institute Genomics Platform"/>
            <consortium name="The Broad Institute Genome Sequencing Center for Infectious Disease"/>
            <person name="Wu L."/>
            <person name="Ma J."/>
        </authorList>
    </citation>
    <scope>NUCLEOTIDE SEQUENCE [LARGE SCALE GENOMIC DNA]</scope>
    <source>
        <strain evidence="3">CGMCC 4.7093</strain>
    </source>
</reference>
<dbReference type="RefSeq" id="WP_378035251.1">
    <property type="nucleotide sequence ID" value="NZ_JBHSIV010000005.1"/>
</dbReference>
<dbReference type="Proteomes" id="UP001595947">
    <property type="component" value="Unassembled WGS sequence"/>
</dbReference>
<gene>
    <name evidence="2" type="ORF">ACFPBZ_06750</name>
</gene>
<keyword evidence="3" id="KW-1185">Reference proteome</keyword>
<evidence type="ECO:0000313" key="2">
    <source>
        <dbReference type="EMBL" id="MFC5061898.1"/>
    </source>
</evidence>
<name>A0ABV9YGG7_9PSEU</name>
<feature type="compositionally biased region" description="Low complexity" evidence="1">
    <location>
        <begin position="1"/>
        <end position="39"/>
    </location>
</feature>
<accession>A0ABV9YGG7</accession>
<evidence type="ECO:0000313" key="3">
    <source>
        <dbReference type="Proteomes" id="UP001595947"/>
    </source>
</evidence>
<evidence type="ECO:0000256" key="1">
    <source>
        <dbReference type="SAM" id="MobiDB-lite"/>
    </source>
</evidence>
<feature type="region of interest" description="Disordered" evidence="1">
    <location>
        <begin position="1"/>
        <end position="56"/>
    </location>
</feature>
<comment type="caution">
    <text evidence="2">The sequence shown here is derived from an EMBL/GenBank/DDBJ whole genome shotgun (WGS) entry which is preliminary data.</text>
</comment>
<evidence type="ECO:0008006" key="4">
    <source>
        <dbReference type="Google" id="ProtNLM"/>
    </source>
</evidence>
<dbReference type="EMBL" id="JBHSIV010000005">
    <property type="protein sequence ID" value="MFC5061898.1"/>
    <property type="molecule type" value="Genomic_DNA"/>
</dbReference>